<comment type="caution">
    <text evidence="15">The sequence shown here is derived from an EMBL/GenBank/DDBJ whole genome shotgun (WGS) entry which is preliminary data.</text>
</comment>
<keyword evidence="6" id="KW-1015">Disulfide bond</keyword>
<dbReference type="Pfam" id="PF03443">
    <property type="entry name" value="AA9"/>
    <property type="match status" value="1"/>
</dbReference>
<dbReference type="CDD" id="cd21175">
    <property type="entry name" value="LPMO_AA9"/>
    <property type="match status" value="1"/>
</dbReference>
<dbReference type="PANTHER" id="PTHR33353:SF32">
    <property type="entry name" value="ENDO-BETA-1,4-GLUCANASE D"/>
    <property type="match status" value="1"/>
</dbReference>
<dbReference type="GO" id="GO:0016787">
    <property type="term" value="F:hydrolase activity"/>
    <property type="evidence" value="ECO:0007669"/>
    <property type="project" value="UniProtKB-KW"/>
</dbReference>
<dbReference type="InterPro" id="IPR049892">
    <property type="entry name" value="AA9"/>
</dbReference>
<organism evidence="15 16">
    <name type="scientific">Microdochium trichocladiopsis</name>
    <dbReference type="NCBI Taxonomy" id="1682393"/>
    <lineage>
        <taxon>Eukaryota</taxon>
        <taxon>Fungi</taxon>
        <taxon>Dikarya</taxon>
        <taxon>Ascomycota</taxon>
        <taxon>Pezizomycotina</taxon>
        <taxon>Sordariomycetes</taxon>
        <taxon>Xylariomycetidae</taxon>
        <taxon>Xylariales</taxon>
        <taxon>Microdochiaceae</taxon>
        <taxon>Microdochium</taxon>
    </lineage>
</organism>
<keyword evidence="15" id="KW-0378">Hydrolase</keyword>
<comment type="similarity">
    <text evidence="9">Belongs to the polysaccharide monooxygenase AA9 family.</text>
</comment>
<dbReference type="EC" id="1.14.99.56" evidence="11"/>
<keyword evidence="8" id="KW-0624">Polysaccharide degradation</keyword>
<comment type="subcellular location">
    <subcellularLocation>
        <location evidence="2">Secreted</location>
    </subcellularLocation>
</comment>
<evidence type="ECO:0000256" key="13">
    <source>
        <dbReference type="SAM" id="SignalP"/>
    </source>
</evidence>
<evidence type="ECO:0000256" key="7">
    <source>
        <dbReference type="ARBA" id="ARBA00023277"/>
    </source>
</evidence>
<evidence type="ECO:0000256" key="12">
    <source>
        <dbReference type="SAM" id="MobiDB-lite"/>
    </source>
</evidence>
<dbReference type="GO" id="GO:0005576">
    <property type="term" value="C:extracellular region"/>
    <property type="evidence" value="ECO:0007669"/>
    <property type="project" value="UniProtKB-SubCell"/>
</dbReference>
<keyword evidence="7" id="KW-0119">Carbohydrate metabolism</keyword>
<evidence type="ECO:0000259" key="14">
    <source>
        <dbReference type="Pfam" id="PF03443"/>
    </source>
</evidence>
<feature type="compositionally biased region" description="Low complexity" evidence="12">
    <location>
        <begin position="491"/>
        <end position="501"/>
    </location>
</feature>
<reference evidence="15" key="1">
    <citation type="journal article" date="2021" name="Nat. Commun.">
        <title>Genetic determinants of endophytism in the Arabidopsis root mycobiome.</title>
        <authorList>
            <person name="Mesny F."/>
            <person name="Miyauchi S."/>
            <person name="Thiergart T."/>
            <person name="Pickel B."/>
            <person name="Atanasova L."/>
            <person name="Karlsson M."/>
            <person name="Huettel B."/>
            <person name="Barry K.W."/>
            <person name="Haridas S."/>
            <person name="Chen C."/>
            <person name="Bauer D."/>
            <person name="Andreopoulos W."/>
            <person name="Pangilinan J."/>
            <person name="LaButti K."/>
            <person name="Riley R."/>
            <person name="Lipzen A."/>
            <person name="Clum A."/>
            <person name="Drula E."/>
            <person name="Henrissat B."/>
            <person name="Kohler A."/>
            <person name="Grigoriev I.V."/>
            <person name="Martin F.M."/>
            <person name="Hacquard S."/>
        </authorList>
    </citation>
    <scope>NUCLEOTIDE SEQUENCE</scope>
    <source>
        <strain evidence="15">MPI-CAGE-CH-0230</strain>
    </source>
</reference>
<sequence length="527" mass="55546">MTKSFATLAAATALLFSAAEAHNAFTTLWVNGKSQGDATCVRTTHRRNAPNSPVVDFSGNDIVCGVNGLEPVAYSCAAPQGATLTFEYRISPDKAGSGFIDPGHKGPAAVYAKKLSSSQDSGAGDGWFKIWSEGYDAEKDLWATEKLIKENGFLSIDIPQGLPAGDYLFRPEVVAMHNVTPEVEPQFYVGCAQVFLESSISAEISIPDEYRVSMPGYIKRGDASMTYNIYKDEEYANPKKPYPEAGPKAWAPPVPQTVGSSNVIKQTKGAVPDTCLLVNGNWCGVATPSYENDLQACWASQDNCWKQATACWDSAPITGGANCELWSKKCTAHGEACKAGSASGPPAFKFDLPVRATPNFAPPKNAGSAAVVPVAPVPVAESYPTYPVVAPVITPTATATVTLTDAPLAPLYPSTLLTTFSVDPVPTGIYVSAPPPGPTTTTTIVLAAPLPPDASTFPVLDLSIGPNGNVVIFPTSTSTIASTGAVQVTAAPTPTTAPQVPGCTSKPHKKRGHKRRSHGQHKRRHTQ</sequence>
<dbReference type="OrthoDB" id="5985073at2759"/>
<keyword evidence="5" id="KW-0136">Cellulose degradation</keyword>
<evidence type="ECO:0000256" key="1">
    <source>
        <dbReference type="ARBA" id="ARBA00001973"/>
    </source>
</evidence>
<dbReference type="AlphaFoldDB" id="A0A9P8Y4L1"/>
<keyword evidence="4 13" id="KW-0732">Signal</keyword>
<dbReference type="Gene3D" id="2.70.50.70">
    <property type="match status" value="1"/>
</dbReference>
<evidence type="ECO:0000256" key="4">
    <source>
        <dbReference type="ARBA" id="ARBA00022729"/>
    </source>
</evidence>
<evidence type="ECO:0000256" key="11">
    <source>
        <dbReference type="ARBA" id="ARBA00047174"/>
    </source>
</evidence>
<comment type="catalytic activity">
    <reaction evidence="10">
        <text>[(1-&gt;4)-beta-D-glucosyl]n+m + reduced acceptor + O2 = 4-dehydro-beta-D-glucosyl-[(1-&gt;4)-beta-D-glucosyl]n-1 + [(1-&gt;4)-beta-D-glucosyl]m + acceptor + H2O.</text>
        <dbReference type="EC" id="1.14.99.56"/>
    </reaction>
</comment>
<dbReference type="PANTHER" id="PTHR33353">
    <property type="entry name" value="PUTATIVE (AFU_ORTHOLOGUE AFUA_1G12560)-RELATED"/>
    <property type="match status" value="1"/>
</dbReference>
<keyword evidence="3" id="KW-0964">Secreted</keyword>
<accession>A0A9P8Y4L1</accession>
<feature type="domain" description="Auxiliary Activity family 9 catalytic" evidence="14">
    <location>
        <begin position="22"/>
        <end position="233"/>
    </location>
</feature>
<dbReference type="GO" id="GO:0030245">
    <property type="term" value="P:cellulose catabolic process"/>
    <property type="evidence" value="ECO:0007669"/>
    <property type="project" value="UniProtKB-KW"/>
</dbReference>
<feature type="signal peptide" evidence="13">
    <location>
        <begin position="1"/>
        <end position="21"/>
    </location>
</feature>
<evidence type="ECO:0000256" key="9">
    <source>
        <dbReference type="ARBA" id="ARBA00044502"/>
    </source>
</evidence>
<protein>
    <recommendedName>
        <fullName evidence="11">lytic cellulose monooxygenase (C4-dehydrogenating)</fullName>
        <ecNumber evidence="11">1.14.99.56</ecNumber>
    </recommendedName>
</protein>
<name>A0A9P8Y4L1_9PEZI</name>
<dbReference type="Proteomes" id="UP000756346">
    <property type="component" value="Unassembled WGS sequence"/>
</dbReference>
<gene>
    <name evidence="15" type="ORF">B0I36DRAFT_327262</name>
</gene>
<evidence type="ECO:0000256" key="8">
    <source>
        <dbReference type="ARBA" id="ARBA00023326"/>
    </source>
</evidence>
<dbReference type="GeneID" id="70183996"/>
<feature type="region of interest" description="Disordered" evidence="12">
    <location>
        <begin position="491"/>
        <end position="527"/>
    </location>
</feature>
<dbReference type="InterPro" id="IPR005103">
    <property type="entry name" value="AA9_LPMO"/>
</dbReference>
<evidence type="ECO:0000256" key="3">
    <source>
        <dbReference type="ARBA" id="ARBA00022525"/>
    </source>
</evidence>
<evidence type="ECO:0000256" key="6">
    <source>
        <dbReference type="ARBA" id="ARBA00023157"/>
    </source>
</evidence>
<dbReference type="RefSeq" id="XP_046010314.1">
    <property type="nucleotide sequence ID" value="XM_046154450.1"/>
</dbReference>
<proteinExistence type="inferred from homology"/>
<feature type="chain" id="PRO_5040372148" description="lytic cellulose monooxygenase (C4-dehydrogenating)" evidence="13">
    <location>
        <begin position="22"/>
        <end position="527"/>
    </location>
</feature>
<evidence type="ECO:0000256" key="2">
    <source>
        <dbReference type="ARBA" id="ARBA00004613"/>
    </source>
</evidence>
<evidence type="ECO:0000256" key="10">
    <source>
        <dbReference type="ARBA" id="ARBA00045077"/>
    </source>
</evidence>
<evidence type="ECO:0000256" key="5">
    <source>
        <dbReference type="ARBA" id="ARBA00023001"/>
    </source>
</evidence>
<evidence type="ECO:0000313" key="16">
    <source>
        <dbReference type="Proteomes" id="UP000756346"/>
    </source>
</evidence>
<keyword evidence="16" id="KW-1185">Reference proteome</keyword>
<feature type="compositionally biased region" description="Basic residues" evidence="12">
    <location>
        <begin position="506"/>
        <end position="527"/>
    </location>
</feature>
<comment type="cofactor">
    <cofactor evidence="1">
        <name>Cu(2+)</name>
        <dbReference type="ChEBI" id="CHEBI:29036"/>
    </cofactor>
</comment>
<evidence type="ECO:0000313" key="15">
    <source>
        <dbReference type="EMBL" id="KAH7027515.1"/>
    </source>
</evidence>
<dbReference type="EMBL" id="JAGTJQ010000007">
    <property type="protein sequence ID" value="KAH7027515.1"/>
    <property type="molecule type" value="Genomic_DNA"/>
</dbReference>